<evidence type="ECO:0000256" key="3">
    <source>
        <dbReference type="SAM" id="Phobius"/>
    </source>
</evidence>
<name>I4YUB2_9HYPH</name>
<dbReference type="EMBL" id="JH660645">
    <property type="protein sequence ID" value="EIM27554.1"/>
    <property type="molecule type" value="Genomic_DNA"/>
</dbReference>
<dbReference type="OrthoDB" id="9806878at2"/>
<protein>
    <recommendedName>
        <fullName evidence="6">DUF2852 domain-containing protein</fullName>
    </recommendedName>
</protein>
<keyword evidence="5" id="KW-1185">Reference proteome</keyword>
<accession>I4YUB2</accession>
<keyword evidence="3" id="KW-1133">Transmembrane helix</keyword>
<keyword evidence="3" id="KW-0472">Membrane</keyword>
<evidence type="ECO:0000256" key="2">
    <source>
        <dbReference type="SAM" id="MobiDB-lite"/>
    </source>
</evidence>
<evidence type="ECO:0008006" key="6">
    <source>
        <dbReference type="Google" id="ProtNLM"/>
    </source>
</evidence>
<evidence type="ECO:0000313" key="5">
    <source>
        <dbReference type="Proteomes" id="UP000003947"/>
    </source>
</evidence>
<feature type="transmembrane region" description="Helical" evidence="3">
    <location>
        <begin position="35"/>
        <end position="57"/>
    </location>
</feature>
<feature type="coiled-coil region" evidence="1">
    <location>
        <begin position="107"/>
        <end position="141"/>
    </location>
</feature>
<dbReference type="STRING" id="864069.MicloDRAFT_00041220"/>
<dbReference type="HOGENOM" id="CLU_129704_1_0_5"/>
<sequence>MSDSASAAWNAGPHAGPWNNGTQHRRCGRRPGRGLEIAGIILGFIFVWPLALAYLVWKMCGYPKYDEAKAFFRDTLGRAKDDFFASRGPAGFGGFASTGNAAFDDYRRSELERLEAERRKLDEEARDFRNFVEELKRAKDREEFDAYMAKRRGNGTTNV</sequence>
<dbReference type="PATRIC" id="fig|864069.3.peg.4466"/>
<dbReference type="AlphaFoldDB" id="I4YUB2"/>
<evidence type="ECO:0000313" key="4">
    <source>
        <dbReference type="EMBL" id="EIM27554.1"/>
    </source>
</evidence>
<dbReference type="InterPro" id="IPR021273">
    <property type="entry name" value="DUF2852"/>
</dbReference>
<dbReference type="eggNOG" id="ENOG5031HJW">
    <property type="taxonomic scope" value="Bacteria"/>
</dbReference>
<reference evidence="4 5" key="1">
    <citation type="submission" date="2012-02" db="EMBL/GenBank/DDBJ databases">
        <title>Improved High-Quality Draft sequence of Microvirga sp. WSM3557.</title>
        <authorList>
            <consortium name="US DOE Joint Genome Institute"/>
            <person name="Lucas S."/>
            <person name="Han J."/>
            <person name="Lapidus A."/>
            <person name="Cheng J.-F."/>
            <person name="Goodwin L."/>
            <person name="Pitluck S."/>
            <person name="Peters L."/>
            <person name="Zhang X."/>
            <person name="Detter J.C."/>
            <person name="Han C."/>
            <person name="Tapia R."/>
            <person name="Land M."/>
            <person name="Hauser L."/>
            <person name="Kyrpides N."/>
            <person name="Ivanova N."/>
            <person name="Pagani I."/>
            <person name="Brau L."/>
            <person name="Yates R."/>
            <person name="O'Hara G."/>
            <person name="Rui T."/>
            <person name="Howieson J."/>
            <person name="Reeve W."/>
            <person name="Woyke T."/>
        </authorList>
    </citation>
    <scope>NUCLEOTIDE SEQUENCE [LARGE SCALE GENOMIC DNA]</scope>
    <source>
        <strain evidence="4 5">WSM3557</strain>
    </source>
</reference>
<dbReference type="RefSeq" id="WP_009763604.1">
    <property type="nucleotide sequence ID" value="NZ_CP141048.1"/>
</dbReference>
<dbReference type="Proteomes" id="UP000003947">
    <property type="component" value="Unassembled WGS sequence"/>
</dbReference>
<keyword evidence="1" id="KW-0175">Coiled coil</keyword>
<gene>
    <name evidence="4" type="ORF">MicloDRAFT_00041220</name>
</gene>
<feature type="region of interest" description="Disordered" evidence="2">
    <location>
        <begin position="1"/>
        <end position="27"/>
    </location>
</feature>
<keyword evidence="3" id="KW-0812">Transmembrane</keyword>
<evidence type="ECO:0000256" key="1">
    <source>
        <dbReference type="SAM" id="Coils"/>
    </source>
</evidence>
<dbReference type="Pfam" id="PF11014">
    <property type="entry name" value="DUF2852"/>
    <property type="match status" value="1"/>
</dbReference>
<organism evidence="4 5">
    <name type="scientific">Microvirga lotononidis</name>
    <dbReference type="NCBI Taxonomy" id="864069"/>
    <lineage>
        <taxon>Bacteria</taxon>
        <taxon>Pseudomonadati</taxon>
        <taxon>Pseudomonadota</taxon>
        <taxon>Alphaproteobacteria</taxon>
        <taxon>Hyphomicrobiales</taxon>
        <taxon>Methylobacteriaceae</taxon>
        <taxon>Microvirga</taxon>
    </lineage>
</organism>
<proteinExistence type="predicted"/>